<reference evidence="4 5" key="1">
    <citation type="journal article" date="2017" name="BMC Genomics">
        <title>Chromosome level assembly and secondary metabolite potential of the parasitic fungus Cordyceps militaris.</title>
        <authorList>
            <person name="Kramer G.J."/>
            <person name="Nodwell J.R."/>
        </authorList>
    </citation>
    <scope>NUCLEOTIDE SEQUENCE [LARGE SCALE GENOMIC DNA]</scope>
    <source>
        <strain evidence="4 5">ATCC 34164</strain>
    </source>
</reference>
<name>A0A2H4SKR5_CORMI</name>
<organism evidence="4 5">
    <name type="scientific">Cordyceps militaris</name>
    <name type="common">Caterpillar fungus</name>
    <name type="synonym">Clavaria militaris</name>
    <dbReference type="NCBI Taxonomy" id="73501"/>
    <lineage>
        <taxon>Eukaryota</taxon>
        <taxon>Fungi</taxon>
        <taxon>Dikarya</taxon>
        <taxon>Ascomycota</taxon>
        <taxon>Pezizomycotina</taxon>
        <taxon>Sordariomycetes</taxon>
        <taxon>Hypocreomycetidae</taxon>
        <taxon>Hypocreales</taxon>
        <taxon>Cordycipitaceae</taxon>
        <taxon>Cordyceps</taxon>
    </lineage>
</organism>
<dbReference type="Proteomes" id="UP000323067">
    <property type="component" value="Chromosome vii"/>
</dbReference>
<dbReference type="GO" id="GO:0008194">
    <property type="term" value="F:UDP-glycosyltransferase activity"/>
    <property type="evidence" value="ECO:0007669"/>
    <property type="project" value="TreeGrafter"/>
</dbReference>
<dbReference type="EMBL" id="CP023324">
    <property type="protein sequence ID" value="ATY63703.1"/>
    <property type="molecule type" value="Genomic_DNA"/>
</dbReference>
<sequence length="502" mass="56230">METNTEARRLLFLTNAELGQANVHLAVIEWLLAHQPHIELHLCSFASLRPAVAAINDGAGADTAAPQVTFHALSGAPWKECLFERPEHQWQEICALPPTAWSVARSAPLMPRVVLPWNADELVDLTRQVKEVVESVDAQLVIVDNLFTPGITVCYNVNPKWCVLSPNTYREFILGDQPRYENYWKHPPTSSFIPYPVPFYMIPSALYHQRQWTRNRQSTWIHENAVHLWEKTDKKIIYADWGRLSYDPPKDLKIFLPSNAIVDFPFSKIPDHIVSCGPILRPVATSLEEADPKLAAWLRRRPTVYINLGTHVLYDSDTQINLAGAIKALLEAAAAKKQDIQVLWKVNRDKKKEGSDHEALYKELGQDGDQDRVLIVDWLLAEPVLVLNSGSIVCSVNHGGANSYFEAVSAGVPQIVLPVWFDTYDFARRVEYFGIGKIGNRNNAPKCCKDELAPIFKQVVLEEAGKVMQVKATKMAEACKASGQGSEKAARGILELLEGTEA</sequence>
<proteinExistence type="predicted"/>
<evidence type="ECO:0000256" key="2">
    <source>
        <dbReference type="ARBA" id="ARBA00022679"/>
    </source>
</evidence>
<keyword evidence="1" id="KW-0328">Glycosyltransferase</keyword>
<dbReference type="VEuPathDB" id="FungiDB:A9K55_009249"/>
<dbReference type="SUPFAM" id="SSF53756">
    <property type="entry name" value="UDP-Glycosyltransferase/glycogen phosphorylase"/>
    <property type="match status" value="1"/>
</dbReference>
<dbReference type="PANTHER" id="PTHR48043:SF145">
    <property type="entry name" value="FI06409P-RELATED"/>
    <property type="match status" value="1"/>
</dbReference>
<accession>A0A2H4SKR5</accession>
<protein>
    <submittedName>
        <fullName evidence="4">3-hydroxyacid dehydrogenase reductase</fullName>
    </submittedName>
</protein>
<dbReference type="AlphaFoldDB" id="A0A2H4SKR5"/>
<dbReference type="PANTHER" id="PTHR48043">
    <property type="entry name" value="EG:EG0003.4 PROTEIN-RELATED"/>
    <property type="match status" value="1"/>
</dbReference>
<gene>
    <name evidence="4" type="ORF">A9K55_009249</name>
</gene>
<dbReference type="InterPro" id="IPR050271">
    <property type="entry name" value="UDP-glycosyltransferase"/>
</dbReference>
<evidence type="ECO:0000259" key="3">
    <source>
        <dbReference type="Pfam" id="PF06722"/>
    </source>
</evidence>
<dbReference type="Pfam" id="PF06722">
    <property type="entry name" value="EryCIII-like_C"/>
    <property type="match status" value="1"/>
</dbReference>
<dbReference type="InterPro" id="IPR010610">
    <property type="entry name" value="EryCIII-like_C"/>
</dbReference>
<dbReference type="OrthoDB" id="5835829at2759"/>
<evidence type="ECO:0000256" key="1">
    <source>
        <dbReference type="ARBA" id="ARBA00022676"/>
    </source>
</evidence>
<keyword evidence="2" id="KW-0808">Transferase</keyword>
<evidence type="ECO:0000313" key="4">
    <source>
        <dbReference type="EMBL" id="ATY63703.1"/>
    </source>
</evidence>
<feature type="domain" description="Erythromycin biosynthesis protein CIII-like C-terminal" evidence="3">
    <location>
        <begin position="384"/>
        <end position="465"/>
    </location>
</feature>
<dbReference type="VEuPathDB" id="FungiDB:CCM_09006"/>
<dbReference type="Gene3D" id="3.40.50.2000">
    <property type="entry name" value="Glycogen Phosphorylase B"/>
    <property type="match status" value="1"/>
</dbReference>
<evidence type="ECO:0000313" key="5">
    <source>
        <dbReference type="Proteomes" id="UP000323067"/>
    </source>
</evidence>